<dbReference type="Pfam" id="PF00420">
    <property type="entry name" value="Oxidored_q2"/>
    <property type="match status" value="1"/>
</dbReference>
<feature type="transmembrane region" description="Helical" evidence="10">
    <location>
        <begin position="56"/>
        <end position="79"/>
    </location>
</feature>
<dbReference type="InterPro" id="IPR039428">
    <property type="entry name" value="NUOK/Mnh_C1-like"/>
</dbReference>
<dbReference type="GO" id="GO:0016020">
    <property type="term" value="C:membrane"/>
    <property type="evidence" value="ECO:0007669"/>
    <property type="project" value="UniProtKB-SubCell"/>
</dbReference>
<evidence type="ECO:0000256" key="3">
    <source>
        <dbReference type="ARBA" id="ARBA00016612"/>
    </source>
</evidence>
<organism evidence="11">
    <name type="scientific">Megalophaedusa ducalis</name>
    <dbReference type="NCBI Taxonomy" id="1885745"/>
    <lineage>
        <taxon>Eukaryota</taxon>
        <taxon>Metazoa</taxon>
        <taxon>Spiralia</taxon>
        <taxon>Lophotrochozoa</taxon>
        <taxon>Mollusca</taxon>
        <taxon>Gastropoda</taxon>
        <taxon>Heterobranchia</taxon>
        <taxon>Euthyneura</taxon>
        <taxon>Panpulmonata</taxon>
        <taxon>Eupulmonata</taxon>
        <taxon>Stylommatophora</taxon>
        <taxon>Helicina</taxon>
        <taxon>Clausilioidea</taxon>
        <taxon>Clausiliidae</taxon>
        <taxon>Phaedusinae</taxon>
        <taxon>Megalophaedusa</taxon>
    </lineage>
</organism>
<accession>A0A224AAR4</accession>
<evidence type="ECO:0000256" key="4">
    <source>
        <dbReference type="ARBA" id="ARBA00022692"/>
    </source>
</evidence>
<keyword evidence="4 10" id="KW-0812">Transmembrane</keyword>
<comment type="subcellular location">
    <subcellularLocation>
        <location evidence="1">Membrane</location>
        <topology evidence="1">Multi-pass membrane protein</topology>
    </subcellularLocation>
</comment>
<sequence length="94" mass="10535">MLLLYLLLLLLLLLASLFFSKKNHYLNMLIILEVMMMISLIVMLFILNVSFHNLSVFTLLLTLAVCEAGLGLSLLVTLVKITGSDYISSFPQIS</sequence>
<dbReference type="EMBL" id="LC171921">
    <property type="protein sequence ID" value="BBA10139.1"/>
    <property type="molecule type" value="Genomic_DNA"/>
</dbReference>
<proteinExistence type="inferred from homology"/>
<name>A0A224AAR4_9EUPU</name>
<keyword evidence="6 10" id="KW-1133">Transmembrane helix</keyword>
<dbReference type="Gene3D" id="1.10.287.3510">
    <property type="match status" value="1"/>
</dbReference>
<evidence type="ECO:0000256" key="2">
    <source>
        <dbReference type="ARBA" id="ARBA00010519"/>
    </source>
</evidence>
<evidence type="ECO:0000256" key="10">
    <source>
        <dbReference type="SAM" id="Phobius"/>
    </source>
</evidence>
<comment type="similarity">
    <text evidence="2">Belongs to the complex I subunit 4L family.</text>
</comment>
<feature type="transmembrane region" description="Helical" evidence="10">
    <location>
        <begin position="30"/>
        <end position="49"/>
    </location>
</feature>
<geneLocation type="mitochondrion" evidence="11"/>
<reference evidence="11" key="1">
    <citation type="journal article" date="2017" name="Zool. J. Linn. Soc.">
        <title>Molecular phylogeny, frequent parallel evolution and new system of Japanese clausiliid land snails (Gastropoda: Stylommatophora).</title>
        <authorList>
            <person name="Motochin R."/>
            <person name="Wang M."/>
            <person name="Ueshima R."/>
        </authorList>
    </citation>
    <scope>NUCLEOTIDE SEQUENCE</scope>
    <source>
        <strain evidence="11">A971</strain>
        <tissue evidence="11">Muscle</tissue>
    </source>
</reference>
<evidence type="ECO:0000256" key="5">
    <source>
        <dbReference type="ARBA" id="ARBA00022967"/>
    </source>
</evidence>
<evidence type="ECO:0000256" key="1">
    <source>
        <dbReference type="ARBA" id="ARBA00004141"/>
    </source>
</evidence>
<evidence type="ECO:0000256" key="6">
    <source>
        <dbReference type="ARBA" id="ARBA00022989"/>
    </source>
</evidence>
<evidence type="ECO:0000313" key="11">
    <source>
        <dbReference type="EMBL" id="BBA10139.1"/>
    </source>
</evidence>
<evidence type="ECO:0000256" key="9">
    <source>
        <dbReference type="ARBA" id="ARBA00031586"/>
    </source>
</evidence>
<keyword evidence="8 10" id="KW-0472">Membrane</keyword>
<keyword evidence="11" id="KW-0496">Mitochondrion</keyword>
<protein>
    <recommendedName>
        <fullName evidence="3">NADH-ubiquinone oxidoreductase chain 4L</fullName>
    </recommendedName>
    <alternativeName>
        <fullName evidence="9">NADH dehydrogenase subunit 4L</fullName>
    </alternativeName>
</protein>
<dbReference type="AlphaFoldDB" id="A0A224AAR4"/>
<evidence type="ECO:0000256" key="8">
    <source>
        <dbReference type="ARBA" id="ARBA00023136"/>
    </source>
</evidence>
<gene>
    <name evidence="11" type="primary">ND4L</name>
</gene>
<keyword evidence="5" id="KW-1278">Translocase</keyword>
<keyword evidence="7" id="KW-0520">NAD</keyword>
<evidence type="ECO:0000256" key="7">
    <source>
        <dbReference type="ARBA" id="ARBA00023027"/>
    </source>
</evidence>